<dbReference type="Pfam" id="PF00137">
    <property type="entry name" value="ATP-synt_C"/>
    <property type="match status" value="2"/>
</dbReference>
<dbReference type="InterPro" id="IPR035921">
    <property type="entry name" value="F/V-ATP_Csub_sf"/>
</dbReference>
<comment type="subcellular location">
    <subcellularLocation>
        <location evidence="2">Membrane</location>
        <topology evidence="2">Multi-pass membrane protein</topology>
    </subcellularLocation>
    <subcellularLocation>
        <location evidence="1">Nucleus</location>
    </subcellularLocation>
</comment>
<evidence type="ECO:0000256" key="19">
    <source>
        <dbReference type="RuleBase" id="RU363060"/>
    </source>
</evidence>
<keyword evidence="11 19" id="KW-0472">Membrane</keyword>
<dbReference type="GO" id="GO:0003677">
    <property type="term" value="F:DNA binding"/>
    <property type="evidence" value="ECO:0007669"/>
    <property type="project" value="InterPro"/>
</dbReference>
<keyword evidence="7 19" id="KW-0812">Transmembrane</keyword>
<evidence type="ECO:0000313" key="23">
    <source>
        <dbReference type="Proteomes" id="UP000827092"/>
    </source>
</evidence>
<keyword evidence="10 19" id="KW-0406">Ion transport</keyword>
<dbReference type="CDD" id="cd18178">
    <property type="entry name" value="ATP-synt_Vo_c_ATP6F_rpt2"/>
    <property type="match status" value="1"/>
</dbReference>
<evidence type="ECO:0000256" key="4">
    <source>
        <dbReference type="ARBA" id="ARBA00022079"/>
    </source>
</evidence>
<dbReference type="PANTHER" id="PTHR10263">
    <property type="entry name" value="V-TYPE PROTON ATPASE PROTEOLIPID SUBUNIT"/>
    <property type="match status" value="1"/>
</dbReference>
<dbReference type="CDD" id="cd07029">
    <property type="entry name" value="RNAP_I_III_AC19"/>
    <property type="match status" value="1"/>
</dbReference>
<keyword evidence="8" id="KW-0375">Hydrogen ion transport</keyword>
<keyword evidence="13" id="KW-0539">Nucleus</keyword>
<evidence type="ECO:0000256" key="2">
    <source>
        <dbReference type="ARBA" id="ARBA00004141"/>
    </source>
</evidence>
<dbReference type="EMBL" id="JAFNEN010000090">
    <property type="protein sequence ID" value="KAG8195307.1"/>
    <property type="molecule type" value="Genomic_DNA"/>
</dbReference>
<name>A0AAV6VFN5_9ARAC</name>
<gene>
    <name evidence="22" type="ORF">JTE90_028454</name>
</gene>
<dbReference type="Proteomes" id="UP000827092">
    <property type="component" value="Unassembled WGS sequence"/>
</dbReference>
<feature type="transmembrane region" description="Helical" evidence="19">
    <location>
        <begin position="91"/>
        <end position="115"/>
    </location>
</feature>
<organism evidence="22 23">
    <name type="scientific">Oedothorax gibbosus</name>
    <dbReference type="NCBI Taxonomy" id="931172"/>
    <lineage>
        <taxon>Eukaryota</taxon>
        <taxon>Metazoa</taxon>
        <taxon>Ecdysozoa</taxon>
        <taxon>Arthropoda</taxon>
        <taxon>Chelicerata</taxon>
        <taxon>Arachnida</taxon>
        <taxon>Araneae</taxon>
        <taxon>Araneomorphae</taxon>
        <taxon>Entelegynae</taxon>
        <taxon>Araneoidea</taxon>
        <taxon>Linyphiidae</taxon>
        <taxon>Erigoninae</taxon>
        <taxon>Oedothorax</taxon>
    </lineage>
</organism>
<dbReference type="GO" id="GO:0005634">
    <property type="term" value="C:nucleus"/>
    <property type="evidence" value="ECO:0007669"/>
    <property type="project" value="UniProtKB-SubCell"/>
</dbReference>
<dbReference type="CDD" id="cd18177">
    <property type="entry name" value="ATP-synt_Vo_c_ATP6F_rpt1"/>
    <property type="match status" value="1"/>
</dbReference>
<dbReference type="SUPFAM" id="SSF81333">
    <property type="entry name" value="F1F0 ATP synthase subunit C"/>
    <property type="match status" value="2"/>
</dbReference>
<comment type="similarity">
    <text evidence="14">Belongs to the archaeal Rpo11/eukaryotic RPB11/RPC19 RNA polymerase subunit family.</text>
</comment>
<feature type="transmembrane region" description="Helical" evidence="19">
    <location>
        <begin position="175"/>
        <end position="200"/>
    </location>
</feature>
<dbReference type="InterPro" id="IPR008193">
    <property type="entry name" value="RNA_pol_Rpb11_13-16kDa_CS"/>
</dbReference>
<evidence type="ECO:0000256" key="1">
    <source>
        <dbReference type="ARBA" id="ARBA00004123"/>
    </source>
</evidence>
<evidence type="ECO:0000256" key="18">
    <source>
        <dbReference type="ARBA" id="ARBA00071448"/>
    </source>
</evidence>
<evidence type="ECO:0000259" key="20">
    <source>
        <dbReference type="Pfam" id="PF00137"/>
    </source>
</evidence>
<keyword evidence="9 19" id="KW-1133">Transmembrane helix</keyword>
<feature type="transmembrane region" description="Helical" evidence="19">
    <location>
        <begin position="135"/>
        <end position="168"/>
    </location>
</feature>
<comment type="similarity">
    <text evidence="3 19">Belongs to the V-ATPase proteolipid subunit family.</text>
</comment>
<sequence>MGLLANTQYAVYSIFTSIIVFVGLFYVLSGRGSRIDFGWLLTEISPFMWGAMGIGLAISLSVVGAALGIYTTGVSIVGGGVKAPRIRTKNLVSIIFCEAVAIYGIIMAIVLVNGMKNFDEELVRLDYKLMAQNYTSGYVMFGAGLTVGLCNLVCGIAVGVVGSGAALADAANPSLFVKILIVEIFASAIGLFGLIVAIIMNSKVNMGDKIQLSMAQNAKRLEVKMSPNEEDVTFRTFILKDEDHTFGNALRYIISKNPDVEYCGYSVPHPAIHDINFRVQTKTIPATDVFKQGLEDLLKLCDHMNSTFKTAVEDYKENQTDDIEKKLEEMDC</sequence>
<dbReference type="GO" id="GO:0046983">
    <property type="term" value="F:protein dimerization activity"/>
    <property type="evidence" value="ECO:0007669"/>
    <property type="project" value="InterPro"/>
</dbReference>
<keyword evidence="5 19" id="KW-0813">Transport</keyword>
<reference evidence="22 23" key="1">
    <citation type="journal article" date="2022" name="Nat. Ecol. Evol.">
        <title>A masculinizing supergene underlies an exaggerated male reproductive morph in a spider.</title>
        <authorList>
            <person name="Hendrickx F."/>
            <person name="De Corte Z."/>
            <person name="Sonet G."/>
            <person name="Van Belleghem S.M."/>
            <person name="Kostlbacher S."/>
            <person name="Vangestel C."/>
        </authorList>
    </citation>
    <scope>NUCLEOTIDE SEQUENCE [LARGE SCALE GENOMIC DNA]</scope>
    <source>
        <strain evidence="22">W744_W776</strain>
    </source>
</reference>
<evidence type="ECO:0000259" key="21">
    <source>
        <dbReference type="Pfam" id="PF13656"/>
    </source>
</evidence>
<dbReference type="GO" id="GO:0046961">
    <property type="term" value="F:proton-transporting ATPase activity, rotational mechanism"/>
    <property type="evidence" value="ECO:0007669"/>
    <property type="project" value="InterPro"/>
</dbReference>
<evidence type="ECO:0000256" key="6">
    <source>
        <dbReference type="ARBA" id="ARBA00022478"/>
    </source>
</evidence>
<feature type="domain" description="DNA-directed RNA polymerase RBP11-like dimerisation" evidence="21">
    <location>
        <begin position="236"/>
        <end position="306"/>
    </location>
</feature>
<keyword evidence="6" id="KW-0240">DNA-directed RNA polymerase</keyword>
<accession>A0AAV6VFN5</accession>
<dbReference type="InterPro" id="IPR022905">
    <property type="entry name" value="Rpo11-like"/>
</dbReference>
<comment type="subunit">
    <text evidence="19">V-ATPase is a heteromultimeric enzyme made up of two complexes: the ATP-hydrolytic V1 complex and the proton translocation V0 complex. The V1 complex consists of three catalytic AB heterodimers that form a heterohexamer, three peripheral stalks each consisting of EG heterodimers, one central rotor including subunits D and F, and the regulatory subunits C and H. The proton translocation complex V0 consists of the proton transport subunit a, a ring of proteolipid subunits c9c'', rotary subunit d, subunits e and f, and the accessory subunits.</text>
</comment>
<dbReference type="InterPro" id="IPR009025">
    <property type="entry name" value="RBP11-like_dimer"/>
</dbReference>
<evidence type="ECO:0000256" key="15">
    <source>
        <dbReference type="ARBA" id="ARBA00029494"/>
    </source>
</evidence>
<dbReference type="Gene3D" id="3.30.1360.10">
    <property type="entry name" value="RNA polymerase, RBP11-like subunit"/>
    <property type="match status" value="1"/>
</dbReference>
<dbReference type="InterPro" id="IPR002379">
    <property type="entry name" value="ATPase_proteolipid_c-like_dom"/>
</dbReference>
<feature type="domain" description="V-ATPase proteolipid subunit C-like" evidence="20">
    <location>
        <begin position="52"/>
        <end position="111"/>
    </location>
</feature>
<comment type="caution">
    <text evidence="22">The sequence shown here is derived from an EMBL/GenBank/DDBJ whole genome shotgun (WGS) entry which is preliminary data.</text>
</comment>
<dbReference type="GO" id="GO:0000428">
    <property type="term" value="C:DNA-directed RNA polymerase complex"/>
    <property type="evidence" value="ECO:0007669"/>
    <property type="project" value="UniProtKB-KW"/>
</dbReference>
<dbReference type="SUPFAM" id="SSF55257">
    <property type="entry name" value="RBP11-like subunits of RNA polymerase"/>
    <property type="match status" value="1"/>
</dbReference>
<evidence type="ECO:0000256" key="7">
    <source>
        <dbReference type="ARBA" id="ARBA00022692"/>
    </source>
</evidence>
<dbReference type="Gene3D" id="1.20.120.610">
    <property type="entry name" value="lithium bound rotor ring of v- atpase"/>
    <property type="match status" value="1"/>
</dbReference>
<comment type="caution">
    <text evidence="19">Lacks conserved residue(s) required for the propagation of feature annotation.</text>
</comment>
<feature type="domain" description="V-ATPase proteolipid subunit C-like" evidence="20">
    <location>
        <begin position="141"/>
        <end position="200"/>
    </location>
</feature>
<evidence type="ECO:0000256" key="3">
    <source>
        <dbReference type="ARBA" id="ARBA00007296"/>
    </source>
</evidence>
<evidence type="ECO:0000256" key="8">
    <source>
        <dbReference type="ARBA" id="ARBA00022781"/>
    </source>
</evidence>
<dbReference type="HAMAP" id="MF_00261">
    <property type="entry name" value="RNApol_arch_Rpo11"/>
    <property type="match status" value="1"/>
</dbReference>
<dbReference type="GO" id="GO:0003899">
    <property type="term" value="F:DNA-directed RNA polymerase activity"/>
    <property type="evidence" value="ECO:0007669"/>
    <property type="project" value="InterPro"/>
</dbReference>
<dbReference type="InterPro" id="IPR033898">
    <property type="entry name" value="RNAP_AC19"/>
</dbReference>
<evidence type="ECO:0000256" key="14">
    <source>
        <dbReference type="ARBA" id="ARBA00025751"/>
    </source>
</evidence>
<evidence type="ECO:0000256" key="10">
    <source>
        <dbReference type="ARBA" id="ARBA00023065"/>
    </source>
</evidence>
<evidence type="ECO:0000256" key="16">
    <source>
        <dbReference type="ARBA" id="ARBA00031057"/>
    </source>
</evidence>
<evidence type="ECO:0000256" key="5">
    <source>
        <dbReference type="ARBA" id="ARBA00022448"/>
    </source>
</evidence>
<comment type="function">
    <text evidence="19">Proton-conducting pore forming of the V0 complex of vacuolar(H+)-ATPase (V-ATPase), a multisubunit enzyme composed of a peripheral complex (V1) that hydrolyzes ATP and a membrane integral complex (V0) that translocates protons. V-ATPase is responsible for acidifying and maintaining the pH of intracellular compartments and in some cell types, is targeted to the plasma membrane, where it is responsible for acidifying the extracellular environment.</text>
</comment>
<protein>
    <recommendedName>
        <fullName evidence="4">DNA-directed RNA polymerases I and III subunit RPAC2</fullName>
    </recommendedName>
    <alternativeName>
        <fullName evidence="17">DNA-directed RNA polymerase I subunit D</fullName>
    </alternativeName>
    <alternativeName>
        <fullName evidence="15">V-type proton ATPase 16 kDa proteolipid subunit c</fullName>
    </alternativeName>
    <alternativeName>
        <fullName evidence="18">V-type proton ATPase 21 kDa proteolipid subunit c''</fullName>
    </alternativeName>
    <alternativeName>
        <fullName evidence="16">Vacuolar proton pump 16 kDa proteolipid subunit c</fullName>
    </alternativeName>
</protein>
<evidence type="ECO:0000256" key="13">
    <source>
        <dbReference type="ARBA" id="ARBA00023242"/>
    </source>
</evidence>
<keyword evidence="23" id="KW-1185">Reference proteome</keyword>
<dbReference type="InterPro" id="IPR000245">
    <property type="entry name" value="ATPase_proteolipid_csu"/>
</dbReference>
<dbReference type="InterPro" id="IPR036603">
    <property type="entry name" value="RBP11-like"/>
</dbReference>
<evidence type="ECO:0000256" key="9">
    <source>
        <dbReference type="ARBA" id="ARBA00022989"/>
    </source>
</evidence>
<dbReference type="FunFam" id="3.30.1360.10:FF:000006">
    <property type="entry name" value="DNA-directed RNA polymerases I and III subunit RPAC2"/>
    <property type="match status" value="1"/>
</dbReference>
<dbReference type="FunFam" id="1.20.120.610:FF:000002">
    <property type="entry name" value="V-type proton ATPase proteolipid subunit"/>
    <property type="match status" value="1"/>
</dbReference>
<keyword evidence="12" id="KW-0804">Transcription</keyword>
<evidence type="ECO:0000256" key="12">
    <source>
        <dbReference type="ARBA" id="ARBA00023163"/>
    </source>
</evidence>
<evidence type="ECO:0000256" key="11">
    <source>
        <dbReference type="ARBA" id="ARBA00023136"/>
    </source>
</evidence>
<feature type="transmembrane region" description="Helical" evidence="19">
    <location>
        <begin position="48"/>
        <end position="70"/>
    </location>
</feature>
<evidence type="ECO:0000256" key="17">
    <source>
        <dbReference type="ARBA" id="ARBA00031757"/>
    </source>
</evidence>
<dbReference type="AlphaFoldDB" id="A0AAV6VFN5"/>
<dbReference type="Pfam" id="PF13656">
    <property type="entry name" value="RNA_pol_L_2"/>
    <property type="match status" value="1"/>
</dbReference>
<evidence type="ECO:0000313" key="22">
    <source>
        <dbReference type="EMBL" id="KAG8195307.1"/>
    </source>
</evidence>
<dbReference type="PROSITE" id="PS01154">
    <property type="entry name" value="RNA_POL_L_13KD"/>
    <property type="match status" value="1"/>
</dbReference>
<proteinExistence type="inferred from homology"/>
<dbReference type="GO" id="GO:0033179">
    <property type="term" value="C:proton-transporting V-type ATPase, V0 domain"/>
    <property type="evidence" value="ECO:0007669"/>
    <property type="project" value="InterPro"/>
</dbReference>
<dbReference type="PRINTS" id="PR00122">
    <property type="entry name" value="VACATPASE"/>
</dbReference>
<dbReference type="GO" id="GO:0006351">
    <property type="term" value="P:DNA-templated transcription"/>
    <property type="evidence" value="ECO:0007669"/>
    <property type="project" value="InterPro"/>
</dbReference>
<feature type="transmembrane region" description="Helical" evidence="19">
    <location>
        <begin position="9"/>
        <end position="28"/>
    </location>
</feature>